<dbReference type="Proteomes" id="UP000283523">
    <property type="component" value="Unassembled WGS sequence"/>
</dbReference>
<evidence type="ECO:0000259" key="1">
    <source>
        <dbReference type="PROSITE" id="PS50106"/>
    </source>
</evidence>
<comment type="caution">
    <text evidence="2">The sequence shown here is derived from an EMBL/GenBank/DDBJ whole genome shotgun (WGS) entry which is preliminary data.</text>
</comment>
<gene>
    <name evidence="2" type="ORF">DYU11_07965</name>
</gene>
<dbReference type="InterPro" id="IPR001478">
    <property type="entry name" value="PDZ"/>
</dbReference>
<evidence type="ECO:0000313" key="2">
    <source>
        <dbReference type="EMBL" id="RIV25234.1"/>
    </source>
</evidence>
<proteinExistence type="predicted"/>
<name>A0A418MEK2_9BACT</name>
<dbReference type="EMBL" id="QXED01000002">
    <property type="protein sequence ID" value="RIV25234.1"/>
    <property type="molecule type" value="Genomic_DNA"/>
</dbReference>
<protein>
    <recommendedName>
        <fullName evidence="1">PDZ domain-containing protein</fullName>
    </recommendedName>
</protein>
<dbReference type="PROSITE" id="PS51257">
    <property type="entry name" value="PROKAR_LIPOPROTEIN"/>
    <property type="match status" value="1"/>
</dbReference>
<dbReference type="InterPro" id="IPR041489">
    <property type="entry name" value="PDZ_6"/>
</dbReference>
<accession>A0A418MEK2</accession>
<dbReference type="InterPro" id="IPR034122">
    <property type="entry name" value="Retropepsin-like_bacterial"/>
</dbReference>
<organism evidence="2 3">
    <name type="scientific">Fibrisoma montanum</name>
    <dbReference type="NCBI Taxonomy" id="2305895"/>
    <lineage>
        <taxon>Bacteria</taxon>
        <taxon>Pseudomonadati</taxon>
        <taxon>Bacteroidota</taxon>
        <taxon>Cytophagia</taxon>
        <taxon>Cytophagales</taxon>
        <taxon>Spirosomataceae</taxon>
        <taxon>Fibrisoma</taxon>
    </lineage>
</organism>
<reference evidence="2 3" key="1">
    <citation type="submission" date="2018-08" db="EMBL/GenBank/DDBJ databases">
        <title>Fibrisoma montanum sp. nov., isolated from Danxia mountain soil.</title>
        <authorList>
            <person name="Huang Y."/>
        </authorList>
    </citation>
    <scope>NUCLEOTIDE SEQUENCE [LARGE SCALE GENOMIC DNA]</scope>
    <source>
        <strain evidence="2 3">HYT19</strain>
    </source>
</reference>
<dbReference type="Pfam" id="PF17820">
    <property type="entry name" value="PDZ_6"/>
    <property type="match status" value="1"/>
</dbReference>
<dbReference type="SUPFAM" id="SSF50156">
    <property type="entry name" value="PDZ domain-like"/>
    <property type="match status" value="1"/>
</dbReference>
<dbReference type="CDD" id="cd05483">
    <property type="entry name" value="retropepsin_like_bacteria"/>
    <property type="match status" value="1"/>
</dbReference>
<keyword evidence="3" id="KW-1185">Reference proteome</keyword>
<feature type="domain" description="PDZ" evidence="1">
    <location>
        <begin position="306"/>
        <end position="375"/>
    </location>
</feature>
<dbReference type="Gene3D" id="2.30.42.10">
    <property type="match status" value="1"/>
</dbReference>
<dbReference type="InterPro" id="IPR036034">
    <property type="entry name" value="PDZ_sf"/>
</dbReference>
<dbReference type="PROSITE" id="PS50106">
    <property type="entry name" value="PDZ"/>
    <property type="match status" value="1"/>
</dbReference>
<dbReference type="Gene3D" id="2.40.70.10">
    <property type="entry name" value="Acid Proteases"/>
    <property type="match status" value="1"/>
</dbReference>
<sequence>MNLRCNMNPLLKVLSTCSFILLLTGCGNFIRYIKTKKAVSSGFVRQRNFVTAIPFKKEIGDKYIVEVTINASPKKYRFILDTGALMVLSQQAAEELGIIEKGKYKNINSLNKHVRLDSVQLAGLTFYRPGTAILDLRGDSFLQCIGVDGVIGSAIMRHHCWQFDNQRQRITVSDRYESLVSDTAKLVLPITVDGLHRPVTPLEFPNGTRKKFIVDIGSNSDFMTKDKALFAKLKKQSKYYTQFGWNGHGFYGDRFDTSYNATIKGIKLTGTPMDSARVAFGTFRDDLVGWGFLNRYVITFNWDQRTLTLVANQPAQSDEPLVSFGFMPFIQKDTSSQKSYWTVGSIIEGSPAHQAGLKLGERIVSVNGNEVSAVTNACDLYSPTSRIYQEMNEKTLRMELVGKSGKRQVFT</sequence>
<dbReference type="AlphaFoldDB" id="A0A418MEK2"/>
<dbReference type="InterPro" id="IPR021109">
    <property type="entry name" value="Peptidase_aspartic_dom_sf"/>
</dbReference>
<dbReference type="Pfam" id="PF13650">
    <property type="entry name" value="Asp_protease_2"/>
    <property type="match status" value="1"/>
</dbReference>
<evidence type="ECO:0000313" key="3">
    <source>
        <dbReference type="Proteomes" id="UP000283523"/>
    </source>
</evidence>